<evidence type="ECO:0000313" key="2">
    <source>
        <dbReference type="Proteomes" id="UP000266673"/>
    </source>
</evidence>
<dbReference type="AlphaFoldDB" id="A0A397UP78"/>
<sequence length="229" mass="26703">MWNRYEESLVDLNKLLAIEPNIVEELRTHEELLVLLNKSLEIEPCKLFLLRICGDTYRMLKSLVNLNKLLEIDSNNTEALKNQIEPNTTEALSEREETYYKVYRFEESLADLYQLFAIETNNALRYMNCIEWISFDRLIDRQIIGKSGFGTVFSAIWLDDDHTKLHLKLLIILNKLNGLGLEIYGITQDIETQTCLIGVFGQLCLTKLCSIIQKLIIENFFKINDCDRD</sequence>
<dbReference type="Proteomes" id="UP000266673">
    <property type="component" value="Unassembled WGS sequence"/>
</dbReference>
<accession>A0A397UP78</accession>
<dbReference type="InterPro" id="IPR011990">
    <property type="entry name" value="TPR-like_helical_dom_sf"/>
</dbReference>
<evidence type="ECO:0008006" key="3">
    <source>
        <dbReference type="Google" id="ProtNLM"/>
    </source>
</evidence>
<name>A0A397UP78_9GLOM</name>
<proteinExistence type="predicted"/>
<organism evidence="1 2">
    <name type="scientific">Gigaspora rosea</name>
    <dbReference type="NCBI Taxonomy" id="44941"/>
    <lineage>
        <taxon>Eukaryota</taxon>
        <taxon>Fungi</taxon>
        <taxon>Fungi incertae sedis</taxon>
        <taxon>Mucoromycota</taxon>
        <taxon>Glomeromycotina</taxon>
        <taxon>Glomeromycetes</taxon>
        <taxon>Diversisporales</taxon>
        <taxon>Gigasporaceae</taxon>
        <taxon>Gigaspora</taxon>
    </lineage>
</organism>
<keyword evidence="2" id="KW-1185">Reference proteome</keyword>
<gene>
    <name evidence="1" type="ORF">C2G38_2205877</name>
</gene>
<dbReference type="SUPFAM" id="SSF48452">
    <property type="entry name" value="TPR-like"/>
    <property type="match status" value="1"/>
</dbReference>
<protein>
    <recommendedName>
        <fullName evidence="3">Protein kinase domain-containing protein</fullName>
    </recommendedName>
</protein>
<dbReference type="Gene3D" id="1.25.40.10">
    <property type="entry name" value="Tetratricopeptide repeat domain"/>
    <property type="match status" value="1"/>
</dbReference>
<reference evidence="1 2" key="1">
    <citation type="submission" date="2018-06" db="EMBL/GenBank/DDBJ databases">
        <title>Comparative genomics reveals the genomic features of Rhizophagus irregularis, R. cerebriforme, R. diaphanum and Gigaspora rosea, and their symbiotic lifestyle signature.</title>
        <authorList>
            <person name="Morin E."/>
            <person name="San Clemente H."/>
            <person name="Chen E.C.H."/>
            <person name="De La Providencia I."/>
            <person name="Hainaut M."/>
            <person name="Kuo A."/>
            <person name="Kohler A."/>
            <person name="Murat C."/>
            <person name="Tang N."/>
            <person name="Roy S."/>
            <person name="Loubradou J."/>
            <person name="Henrissat B."/>
            <person name="Grigoriev I.V."/>
            <person name="Corradi N."/>
            <person name="Roux C."/>
            <person name="Martin F.M."/>
        </authorList>
    </citation>
    <scope>NUCLEOTIDE SEQUENCE [LARGE SCALE GENOMIC DNA]</scope>
    <source>
        <strain evidence="1 2">DAOM 194757</strain>
    </source>
</reference>
<dbReference type="OrthoDB" id="539634at2759"/>
<evidence type="ECO:0000313" key="1">
    <source>
        <dbReference type="EMBL" id="RIB10519.1"/>
    </source>
</evidence>
<comment type="caution">
    <text evidence="1">The sequence shown here is derived from an EMBL/GenBank/DDBJ whole genome shotgun (WGS) entry which is preliminary data.</text>
</comment>
<dbReference type="EMBL" id="QKWP01001240">
    <property type="protein sequence ID" value="RIB10519.1"/>
    <property type="molecule type" value="Genomic_DNA"/>
</dbReference>